<dbReference type="PANTHER" id="PTHR45872">
    <property type="entry name" value="RHO GUANINE NUCLEOTIDE EXCHANGE FACTOR 2, ISOFORM D"/>
    <property type="match status" value="1"/>
</dbReference>
<dbReference type="InterPro" id="IPR001478">
    <property type="entry name" value="PDZ"/>
</dbReference>
<dbReference type="PROSITE" id="PS50106">
    <property type="entry name" value="PDZ"/>
    <property type="match status" value="1"/>
</dbReference>
<protein>
    <submittedName>
        <fullName evidence="4">CSON010845 protein</fullName>
    </submittedName>
</protein>
<gene>
    <name evidence="4" type="primary">CSON010845</name>
</gene>
<dbReference type="EMBL" id="UFQS01000449">
    <property type="protein sequence ID" value="SSX04114.1"/>
    <property type="molecule type" value="Genomic_DNA"/>
</dbReference>
<dbReference type="EMBL" id="UFQT01000449">
    <property type="protein sequence ID" value="SSX24479.1"/>
    <property type="molecule type" value="Genomic_DNA"/>
</dbReference>
<evidence type="ECO:0000256" key="1">
    <source>
        <dbReference type="SAM" id="Coils"/>
    </source>
</evidence>
<dbReference type="GO" id="GO:0005737">
    <property type="term" value="C:cytoplasm"/>
    <property type="evidence" value="ECO:0007669"/>
    <property type="project" value="TreeGrafter"/>
</dbReference>
<dbReference type="PANTHER" id="PTHR45872:SF2">
    <property type="entry name" value="RHO GUANINE NUCLEOTIDE EXCHANGE FACTOR 2, ISOFORM D"/>
    <property type="match status" value="1"/>
</dbReference>
<feature type="region of interest" description="Disordered" evidence="2">
    <location>
        <begin position="1"/>
        <end position="23"/>
    </location>
</feature>
<feature type="coiled-coil region" evidence="1">
    <location>
        <begin position="185"/>
        <end position="233"/>
    </location>
</feature>
<organism evidence="4">
    <name type="scientific">Culicoides sonorensis</name>
    <name type="common">Biting midge</name>
    <dbReference type="NCBI Taxonomy" id="179676"/>
    <lineage>
        <taxon>Eukaryota</taxon>
        <taxon>Metazoa</taxon>
        <taxon>Ecdysozoa</taxon>
        <taxon>Arthropoda</taxon>
        <taxon>Hexapoda</taxon>
        <taxon>Insecta</taxon>
        <taxon>Pterygota</taxon>
        <taxon>Neoptera</taxon>
        <taxon>Endopterygota</taxon>
        <taxon>Diptera</taxon>
        <taxon>Nematocera</taxon>
        <taxon>Chironomoidea</taxon>
        <taxon>Ceratopogonidae</taxon>
        <taxon>Ceratopogoninae</taxon>
        <taxon>Culicoides</taxon>
        <taxon>Monoculicoides</taxon>
    </lineage>
</organism>
<evidence type="ECO:0000313" key="5">
    <source>
        <dbReference type="EMBL" id="SSX24479.1"/>
    </source>
</evidence>
<dbReference type="Pfam" id="PF00595">
    <property type="entry name" value="PDZ"/>
    <property type="match status" value="1"/>
</dbReference>
<dbReference type="InterPro" id="IPR036034">
    <property type="entry name" value="PDZ_sf"/>
</dbReference>
<evidence type="ECO:0000313" key="4">
    <source>
        <dbReference type="EMBL" id="SSX04114.1"/>
    </source>
</evidence>
<dbReference type="VEuPathDB" id="VectorBase:CSON010845"/>
<evidence type="ECO:0000256" key="2">
    <source>
        <dbReference type="SAM" id="MobiDB-lite"/>
    </source>
</evidence>
<proteinExistence type="predicted"/>
<dbReference type="GO" id="GO:0007186">
    <property type="term" value="P:G protein-coupled receptor signaling pathway"/>
    <property type="evidence" value="ECO:0007669"/>
    <property type="project" value="TreeGrafter"/>
</dbReference>
<dbReference type="SMART" id="SM00228">
    <property type="entry name" value="PDZ"/>
    <property type="match status" value="1"/>
</dbReference>
<accession>A0A336KGX4</accession>
<reference evidence="4" key="1">
    <citation type="submission" date="2018-04" db="EMBL/GenBank/DDBJ databases">
        <authorList>
            <person name="Go L.Y."/>
            <person name="Mitchell J.A."/>
        </authorList>
    </citation>
    <scope>NUCLEOTIDE SEQUENCE</scope>
    <source>
        <tissue evidence="4">Whole organism</tissue>
    </source>
</reference>
<reference evidence="5" key="2">
    <citation type="submission" date="2018-07" db="EMBL/GenBank/DDBJ databases">
        <authorList>
            <person name="Quirk P.G."/>
            <person name="Krulwich T.A."/>
        </authorList>
    </citation>
    <scope>NUCLEOTIDE SEQUENCE</scope>
</reference>
<dbReference type="GO" id="GO:0005085">
    <property type="term" value="F:guanyl-nucleotide exchange factor activity"/>
    <property type="evidence" value="ECO:0007669"/>
    <property type="project" value="TreeGrafter"/>
</dbReference>
<dbReference type="SUPFAM" id="SSF50156">
    <property type="entry name" value="PDZ domain-like"/>
    <property type="match status" value="1"/>
</dbReference>
<dbReference type="Gene3D" id="2.30.42.10">
    <property type="match status" value="1"/>
</dbReference>
<dbReference type="AlphaFoldDB" id="A0A336KGX4"/>
<feature type="domain" description="PDZ" evidence="3">
    <location>
        <begin position="57"/>
        <end position="122"/>
    </location>
</feature>
<keyword evidence="1" id="KW-0175">Coiled coil</keyword>
<name>A0A336KGX4_CULSO</name>
<dbReference type="GO" id="GO:0001664">
    <property type="term" value="F:G protein-coupled receptor binding"/>
    <property type="evidence" value="ECO:0007669"/>
    <property type="project" value="TreeGrafter"/>
</dbReference>
<evidence type="ECO:0000259" key="3">
    <source>
        <dbReference type="PROSITE" id="PS50106"/>
    </source>
</evidence>
<sequence>MDNNTTNTKNAFPERQSSQDSGNSIETAVLNGAQLRRPQTLISSSGEQVKPYGNTIELTIHKDSNGYGMKVSGDNPVFVESVKPSLAAQRAGLMAGDMILKVNGTPVRYSSHVEVVKLIKASEIVHLTIQRSQTHQQQHQFNQMPRPMSTSITNSPSTPLAQRSSITAPLPVDLAKRKEMEYSKMKTLQLMLDEEKKNLDLLLSDKKQQTPEIAKAQATIRTLQEQLNQVCGEVCKFSSFFSSP</sequence>